<dbReference type="Proteomes" id="UP001195483">
    <property type="component" value="Unassembled WGS sequence"/>
</dbReference>
<proteinExistence type="predicted"/>
<reference evidence="2" key="3">
    <citation type="submission" date="2023-05" db="EMBL/GenBank/DDBJ databases">
        <authorList>
            <person name="Smith C.H."/>
        </authorList>
    </citation>
    <scope>NUCLEOTIDE SEQUENCE</scope>
    <source>
        <strain evidence="2">CHS0354</strain>
        <tissue evidence="2">Mantle</tissue>
    </source>
</reference>
<feature type="compositionally biased region" description="Acidic residues" evidence="1">
    <location>
        <begin position="177"/>
        <end position="190"/>
    </location>
</feature>
<dbReference type="EMBL" id="JAEAOA010000754">
    <property type="protein sequence ID" value="KAK3580420.1"/>
    <property type="molecule type" value="Genomic_DNA"/>
</dbReference>
<comment type="caution">
    <text evidence="2">The sequence shown here is derived from an EMBL/GenBank/DDBJ whole genome shotgun (WGS) entry which is preliminary data.</text>
</comment>
<accession>A0AAE0RW63</accession>
<name>A0AAE0RW63_9BIVA</name>
<reference evidence="2" key="2">
    <citation type="journal article" date="2021" name="Genome Biol. Evol.">
        <title>Developing a high-quality reference genome for a parasitic bivalve with doubly uniparental inheritance (Bivalvia: Unionida).</title>
        <authorList>
            <person name="Smith C.H."/>
        </authorList>
    </citation>
    <scope>NUCLEOTIDE SEQUENCE</scope>
    <source>
        <strain evidence="2">CHS0354</strain>
        <tissue evidence="2">Mantle</tissue>
    </source>
</reference>
<protein>
    <submittedName>
        <fullName evidence="2">Uncharacterized protein</fullName>
    </submittedName>
</protein>
<reference evidence="2" key="1">
    <citation type="journal article" date="2021" name="Genome Biol. Evol.">
        <title>A High-Quality Reference Genome for a Parasitic Bivalve with Doubly Uniparental Inheritance (Bivalvia: Unionida).</title>
        <authorList>
            <person name="Smith C.H."/>
        </authorList>
    </citation>
    <scope>NUCLEOTIDE SEQUENCE</scope>
    <source>
        <strain evidence="2">CHS0354</strain>
    </source>
</reference>
<organism evidence="2 3">
    <name type="scientific">Potamilus streckersoni</name>
    <dbReference type="NCBI Taxonomy" id="2493646"/>
    <lineage>
        <taxon>Eukaryota</taxon>
        <taxon>Metazoa</taxon>
        <taxon>Spiralia</taxon>
        <taxon>Lophotrochozoa</taxon>
        <taxon>Mollusca</taxon>
        <taxon>Bivalvia</taxon>
        <taxon>Autobranchia</taxon>
        <taxon>Heteroconchia</taxon>
        <taxon>Palaeoheterodonta</taxon>
        <taxon>Unionida</taxon>
        <taxon>Unionoidea</taxon>
        <taxon>Unionidae</taxon>
        <taxon>Ambleminae</taxon>
        <taxon>Lampsilini</taxon>
        <taxon>Potamilus</taxon>
    </lineage>
</organism>
<keyword evidence="3" id="KW-1185">Reference proteome</keyword>
<feature type="region of interest" description="Disordered" evidence="1">
    <location>
        <begin position="165"/>
        <end position="208"/>
    </location>
</feature>
<evidence type="ECO:0000313" key="2">
    <source>
        <dbReference type="EMBL" id="KAK3580420.1"/>
    </source>
</evidence>
<evidence type="ECO:0000256" key="1">
    <source>
        <dbReference type="SAM" id="MobiDB-lite"/>
    </source>
</evidence>
<evidence type="ECO:0000313" key="3">
    <source>
        <dbReference type="Proteomes" id="UP001195483"/>
    </source>
</evidence>
<dbReference type="AlphaFoldDB" id="A0AAE0RW63"/>
<gene>
    <name evidence="2" type="ORF">CHS0354_012444</name>
</gene>
<sequence length="208" mass="23737">MTTENKLLELFANNDSKDGIYVFQLLTELLERELESQLIKIEPGCIALVIVTTDKRRCIGLYSKNNQRIKEAIRQCLLELMKKITLTTFFEDFNIDLKLLDTEEENLENRKIKSAAVDLMFPDNLKMDNDVDSDDDSDDNPDSIAAKIGGHRLGSILEVMPRVTPKQHSHVTHQMDYLDDDDEINSDDDSDYGHDSCAEGIHSNTKEE</sequence>